<dbReference type="SMART" id="SM00217">
    <property type="entry name" value="WAP"/>
    <property type="match status" value="1"/>
</dbReference>
<dbReference type="GO" id="GO:0004867">
    <property type="term" value="F:serine-type endopeptidase inhibitor activity"/>
    <property type="evidence" value="ECO:0007669"/>
    <property type="project" value="InterPro"/>
</dbReference>
<dbReference type="GO" id="GO:0005576">
    <property type="term" value="C:extracellular region"/>
    <property type="evidence" value="ECO:0007669"/>
    <property type="project" value="InterPro"/>
</dbReference>
<dbReference type="Proteomes" id="UP000015102">
    <property type="component" value="Unassembled WGS sequence"/>
</dbReference>
<dbReference type="InterPro" id="IPR036857">
    <property type="entry name" value="Thyroglobulin_1_sf"/>
</dbReference>
<keyword evidence="1" id="KW-1015">Disulfide bond</keyword>
<evidence type="ECO:0000259" key="3">
    <source>
        <dbReference type="PROSITE" id="PS51390"/>
    </source>
</evidence>
<accession>T1GXN5</accession>
<feature type="domain" description="Antistasin-like" evidence="2">
    <location>
        <begin position="156"/>
        <end position="182"/>
    </location>
</feature>
<dbReference type="STRING" id="36166.T1GXN5"/>
<dbReference type="PRINTS" id="PR00003">
    <property type="entry name" value="4DISULPHCORE"/>
</dbReference>
<proteinExistence type="predicted"/>
<dbReference type="InterPro" id="IPR008197">
    <property type="entry name" value="WAP_dom"/>
</dbReference>
<dbReference type="InterPro" id="IPR000716">
    <property type="entry name" value="Thyroglobulin_1"/>
</dbReference>
<reference evidence="5" key="1">
    <citation type="submission" date="2013-02" db="EMBL/GenBank/DDBJ databases">
        <authorList>
            <person name="Hughes D."/>
        </authorList>
    </citation>
    <scope>NUCLEOTIDE SEQUENCE</scope>
    <source>
        <strain>Durham</strain>
        <strain evidence="5">NC isolate 2 -- Noor lab</strain>
    </source>
</reference>
<evidence type="ECO:0000256" key="1">
    <source>
        <dbReference type="ARBA" id="ARBA00023157"/>
    </source>
</evidence>
<feature type="domain" description="WAP" evidence="3">
    <location>
        <begin position="216"/>
        <end position="267"/>
    </location>
</feature>
<evidence type="ECO:0008006" key="6">
    <source>
        <dbReference type="Google" id="ProtNLM"/>
    </source>
</evidence>
<dbReference type="Pfam" id="PF00095">
    <property type="entry name" value="WAP"/>
    <property type="match status" value="1"/>
</dbReference>
<keyword evidence="5" id="KW-1185">Reference proteome</keyword>
<evidence type="ECO:0000313" key="5">
    <source>
        <dbReference type="Proteomes" id="UP000015102"/>
    </source>
</evidence>
<dbReference type="InterPro" id="IPR004094">
    <property type="entry name" value="Antistasin-like"/>
</dbReference>
<organism evidence="4 5">
    <name type="scientific">Megaselia scalaris</name>
    <name type="common">Humpbacked fly</name>
    <name type="synonym">Phora scalaris</name>
    <dbReference type="NCBI Taxonomy" id="36166"/>
    <lineage>
        <taxon>Eukaryota</taxon>
        <taxon>Metazoa</taxon>
        <taxon>Ecdysozoa</taxon>
        <taxon>Arthropoda</taxon>
        <taxon>Hexapoda</taxon>
        <taxon>Insecta</taxon>
        <taxon>Pterygota</taxon>
        <taxon>Neoptera</taxon>
        <taxon>Endopterygota</taxon>
        <taxon>Diptera</taxon>
        <taxon>Brachycera</taxon>
        <taxon>Muscomorpha</taxon>
        <taxon>Platypezoidea</taxon>
        <taxon>Phoridae</taxon>
        <taxon>Megaseliini</taxon>
        <taxon>Megaselia</taxon>
    </lineage>
</organism>
<reference evidence="4" key="2">
    <citation type="submission" date="2015-06" db="UniProtKB">
        <authorList>
            <consortium name="EnsemblMetazoa"/>
        </authorList>
    </citation>
    <scope>IDENTIFICATION</scope>
</reference>
<dbReference type="EnsemblMetazoa" id="MESCA008588-RA">
    <property type="protein sequence ID" value="MESCA008588-PA"/>
    <property type="gene ID" value="MESCA008588"/>
</dbReference>
<name>T1GXN5_MEGSC</name>
<sequence>MCEYLRDFSERMEGTEAGMQLAITPPKCNEDGSYQARQCFLKKIKVTRAEQRKILEENTIRKMRALLTRPKRDVESLKLYRVDDSALNIQVAAPSMGRNAKVIDMGANRQQGLGELFPFETKKSASANKKKNDNELSRGFNVTTESCINLKDSLDCLDLTCRMGCEYGFTLDSDTKCPACQCRDPCDGVTCGEGTECRVVDVSCEDEYCPPVPACLPRKPGQCPFLVPPGSDNESNTCDYECRTDFHCDGSKRCCSNGCGTQCVEPQLKTACQHLQTIQLHQSSEMGIPARQMYIAQCDEVSGKWKEVQCG</sequence>
<dbReference type="EMBL" id="CAQQ02166129">
    <property type="status" value="NOT_ANNOTATED_CDS"/>
    <property type="molecule type" value="Genomic_DNA"/>
</dbReference>
<evidence type="ECO:0000313" key="4">
    <source>
        <dbReference type="EnsemblMetazoa" id="MESCA008588-PA"/>
    </source>
</evidence>
<evidence type="ECO:0000259" key="2">
    <source>
        <dbReference type="PROSITE" id="PS51252"/>
    </source>
</evidence>
<dbReference type="SUPFAM" id="SSF57610">
    <property type="entry name" value="Thyroglobulin type-1 domain"/>
    <property type="match status" value="2"/>
</dbReference>
<dbReference type="Pfam" id="PF00086">
    <property type="entry name" value="Thyroglobulin_1"/>
    <property type="match status" value="1"/>
</dbReference>
<dbReference type="Gene3D" id="4.10.75.10">
    <property type="entry name" value="Elafin-like"/>
    <property type="match status" value="1"/>
</dbReference>
<dbReference type="PROSITE" id="PS51390">
    <property type="entry name" value="WAP"/>
    <property type="match status" value="1"/>
</dbReference>
<protein>
    <recommendedName>
        <fullName evidence="6">WAP domain-containing protein</fullName>
    </recommendedName>
</protein>
<dbReference type="Pfam" id="PF02822">
    <property type="entry name" value="Antistasin"/>
    <property type="match status" value="1"/>
</dbReference>
<dbReference type="HOGENOM" id="CLU_895949_0_0_1"/>
<dbReference type="InterPro" id="IPR036645">
    <property type="entry name" value="Elafin-like_sf"/>
</dbReference>
<dbReference type="CDD" id="cd00199">
    <property type="entry name" value="WAP"/>
    <property type="match status" value="1"/>
</dbReference>
<dbReference type="SUPFAM" id="SSF57256">
    <property type="entry name" value="Elafin-like"/>
    <property type="match status" value="1"/>
</dbReference>
<dbReference type="AlphaFoldDB" id="T1GXN5"/>
<dbReference type="PROSITE" id="PS51252">
    <property type="entry name" value="ANTISTASIN"/>
    <property type="match status" value="1"/>
</dbReference>
<dbReference type="EMBL" id="CAQQ02166128">
    <property type="status" value="NOT_ANNOTATED_CDS"/>
    <property type="molecule type" value="Genomic_DNA"/>
</dbReference>
<dbReference type="Gene3D" id="2.10.22.10">
    <property type="entry name" value="Antistasin, domain 1"/>
    <property type="match status" value="1"/>
</dbReference>